<name>A0A562WQS9_9BACT</name>
<proteinExistence type="predicted"/>
<evidence type="ECO:0000313" key="4">
    <source>
        <dbReference type="Proteomes" id="UP000319449"/>
    </source>
</evidence>
<dbReference type="InterPro" id="IPR013990">
    <property type="entry name" value="WHy-dom"/>
</dbReference>
<dbReference type="EMBL" id="VLLN01000003">
    <property type="protein sequence ID" value="TWJ32710.1"/>
    <property type="molecule type" value="Genomic_DNA"/>
</dbReference>
<keyword evidence="4" id="KW-1185">Reference proteome</keyword>
<dbReference type="Pfam" id="PF03168">
    <property type="entry name" value="LEA_2"/>
    <property type="match status" value="1"/>
</dbReference>
<feature type="chain" id="PRO_5021898848" evidence="1">
    <location>
        <begin position="21"/>
        <end position="165"/>
    </location>
</feature>
<evidence type="ECO:0000313" key="3">
    <source>
        <dbReference type="EMBL" id="TWJ32710.1"/>
    </source>
</evidence>
<dbReference type="RefSeq" id="WP_145018186.1">
    <property type="nucleotide sequence ID" value="NZ_VLLN01000003.1"/>
</dbReference>
<comment type="caution">
    <text evidence="3">The sequence shown here is derived from an EMBL/GenBank/DDBJ whole genome shotgun (WGS) entry which is preliminary data.</text>
</comment>
<feature type="signal peptide" evidence="1">
    <location>
        <begin position="1"/>
        <end position="20"/>
    </location>
</feature>
<accession>A0A562WQS9</accession>
<dbReference type="SMART" id="SM00769">
    <property type="entry name" value="WHy"/>
    <property type="match status" value="1"/>
</dbReference>
<keyword evidence="1" id="KW-0732">Signal</keyword>
<dbReference type="GO" id="GO:0009269">
    <property type="term" value="P:response to desiccation"/>
    <property type="evidence" value="ECO:0007669"/>
    <property type="project" value="InterPro"/>
</dbReference>
<reference evidence="3 4" key="1">
    <citation type="submission" date="2019-07" db="EMBL/GenBank/DDBJ databases">
        <title>Genomic Encyclopedia of Archaeal and Bacterial Type Strains, Phase II (KMG-II): from individual species to whole genera.</title>
        <authorList>
            <person name="Goeker M."/>
        </authorList>
    </citation>
    <scope>NUCLEOTIDE SEQUENCE [LARGE SCALE GENOMIC DNA]</scope>
    <source>
        <strain evidence="3 4">ATCC BAA-1139</strain>
    </source>
</reference>
<protein>
    <submittedName>
        <fullName evidence="3">LEA14-like dessication related protein</fullName>
    </submittedName>
</protein>
<evidence type="ECO:0000256" key="1">
    <source>
        <dbReference type="SAM" id="SignalP"/>
    </source>
</evidence>
<feature type="domain" description="Water stress and hypersensitive response" evidence="2">
    <location>
        <begin position="24"/>
        <end position="141"/>
    </location>
</feature>
<dbReference type="SUPFAM" id="SSF117070">
    <property type="entry name" value="LEA14-like"/>
    <property type="match status" value="1"/>
</dbReference>
<evidence type="ECO:0000259" key="2">
    <source>
        <dbReference type="SMART" id="SM00769"/>
    </source>
</evidence>
<dbReference type="AlphaFoldDB" id="A0A562WQS9"/>
<organism evidence="3 4">
    <name type="scientific">Geobacter argillaceus</name>
    <dbReference type="NCBI Taxonomy" id="345631"/>
    <lineage>
        <taxon>Bacteria</taxon>
        <taxon>Pseudomonadati</taxon>
        <taxon>Thermodesulfobacteriota</taxon>
        <taxon>Desulfuromonadia</taxon>
        <taxon>Geobacterales</taxon>
        <taxon>Geobacteraceae</taxon>
        <taxon>Geobacter</taxon>
    </lineage>
</organism>
<gene>
    <name evidence="3" type="ORF">JN12_00685</name>
</gene>
<dbReference type="PROSITE" id="PS51257">
    <property type="entry name" value="PROKAR_LIPOPROTEIN"/>
    <property type="match status" value="1"/>
</dbReference>
<sequence length="165" mass="18872">MKRILALVFLVITGCTMFVAEPTVTVQRANIINLDTRGVDLEFLLAVQNPNSYGITLNGYHYDLQVVTLPVARGGARERVEFRGKGTTDFRLPVRIEYKDLLAIMKRRPDPDKIPYRLQADLDVETPVGQLLIPIDKVDAFTVPDHYRPSFYLKEIPEFVRQLLK</sequence>
<dbReference type="Gene3D" id="2.60.40.1820">
    <property type="match status" value="1"/>
</dbReference>
<dbReference type="Proteomes" id="UP000319449">
    <property type="component" value="Unassembled WGS sequence"/>
</dbReference>
<dbReference type="InterPro" id="IPR004864">
    <property type="entry name" value="LEA_2"/>
</dbReference>
<dbReference type="OrthoDB" id="5396289at2"/>